<comment type="caution">
    <text evidence="2">The sequence shown here is derived from an EMBL/GenBank/DDBJ whole genome shotgun (WGS) entry which is preliminary data.</text>
</comment>
<dbReference type="Pfam" id="PF00702">
    <property type="entry name" value="Hydrolase"/>
    <property type="match status" value="1"/>
</dbReference>
<organism evidence="2 3">
    <name type="scientific">Eumeta variegata</name>
    <name type="common">Bagworm moth</name>
    <name type="synonym">Eumeta japonica</name>
    <dbReference type="NCBI Taxonomy" id="151549"/>
    <lineage>
        <taxon>Eukaryota</taxon>
        <taxon>Metazoa</taxon>
        <taxon>Ecdysozoa</taxon>
        <taxon>Arthropoda</taxon>
        <taxon>Hexapoda</taxon>
        <taxon>Insecta</taxon>
        <taxon>Pterygota</taxon>
        <taxon>Neoptera</taxon>
        <taxon>Endopterygota</taxon>
        <taxon>Lepidoptera</taxon>
        <taxon>Glossata</taxon>
        <taxon>Ditrysia</taxon>
        <taxon>Tineoidea</taxon>
        <taxon>Psychidae</taxon>
        <taxon>Oiketicinae</taxon>
        <taxon>Eumeta</taxon>
    </lineage>
</organism>
<dbReference type="STRING" id="151549.A0A4C1SQE2"/>
<dbReference type="InterPro" id="IPR016024">
    <property type="entry name" value="ARM-type_fold"/>
</dbReference>
<dbReference type="Gene3D" id="1.20.120.710">
    <property type="entry name" value="Haloacid dehalogenase hydrolase-like domain"/>
    <property type="match status" value="1"/>
</dbReference>
<dbReference type="Gene3D" id="1.25.10.10">
    <property type="entry name" value="Leucine-rich Repeat Variant"/>
    <property type="match status" value="1"/>
</dbReference>
<evidence type="ECO:0000313" key="3">
    <source>
        <dbReference type="Proteomes" id="UP000299102"/>
    </source>
</evidence>
<dbReference type="CDD" id="cd04305">
    <property type="entry name" value="HAD_Neu5Ac-Pase_like"/>
    <property type="match status" value="1"/>
</dbReference>
<protein>
    <submittedName>
        <fullName evidence="2">Neurochondrin homolog</fullName>
    </submittedName>
</protein>
<dbReference type="GO" id="GO:0048168">
    <property type="term" value="P:regulation of neuronal synaptic plasticity"/>
    <property type="evidence" value="ECO:0007669"/>
    <property type="project" value="TreeGrafter"/>
</dbReference>
<dbReference type="SUPFAM" id="SSF48371">
    <property type="entry name" value="ARM repeat"/>
    <property type="match status" value="1"/>
</dbReference>
<dbReference type="Gene3D" id="3.40.50.1000">
    <property type="entry name" value="HAD superfamily/HAD-like"/>
    <property type="match status" value="1"/>
</dbReference>
<name>A0A4C1SQE2_EUMVA</name>
<dbReference type="InterPro" id="IPR008709">
    <property type="entry name" value="Neurochondrin"/>
</dbReference>
<dbReference type="SUPFAM" id="SSF56784">
    <property type="entry name" value="HAD-like"/>
    <property type="match status" value="1"/>
</dbReference>
<dbReference type="GO" id="GO:0031175">
    <property type="term" value="P:neuron projection development"/>
    <property type="evidence" value="ECO:0007669"/>
    <property type="project" value="TreeGrafter"/>
</dbReference>
<dbReference type="Proteomes" id="UP000299102">
    <property type="component" value="Unassembled WGS sequence"/>
</dbReference>
<dbReference type="InterPro" id="IPR011989">
    <property type="entry name" value="ARM-like"/>
</dbReference>
<comment type="similarity">
    <text evidence="1">Belongs to the neurochondrin family.</text>
</comment>
<dbReference type="PANTHER" id="PTHR13109">
    <property type="entry name" value="NEUROCHONDRIN"/>
    <property type="match status" value="1"/>
</dbReference>
<dbReference type="EMBL" id="BGZK01000012">
    <property type="protein sequence ID" value="GBP04136.1"/>
    <property type="molecule type" value="Genomic_DNA"/>
</dbReference>
<evidence type="ECO:0000313" key="2">
    <source>
        <dbReference type="EMBL" id="GBP04136.1"/>
    </source>
</evidence>
<reference evidence="2 3" key="1">
    <citation type="journal article" date="2019" name="Commun. Biol.">
        <title>The bagworm genome reveals a unique fibroin gene that provides high tensile strength.</title>
        <authorList>
            <person name="Kono N."/>
            <person name="Nakamura H."/>
            <person name="Ohtoshi R."/>
            <person name="Tomita M."/>
            <person name="Numata K."/>
            <person name="Arakawa K."/>
        </authorList>
    </citation>
    <scope>NUCLEOTIDE SEQUENCE [LARGE SCALE GENOMIC DNA]</scope>
</reference>
<accession>A0A4C1SQE2</accession>
<dbReference type="AlphaFoldDB" id="A0A4C1SQE2"/>
<dbReference type="InterPro" id="IPR036412">
    <property type="entry name" value="HAD-like_sf"/>
</dbReference>
<dbReference type="OrthoDB" id="8186546at2759"/>
<dbReference type="Pfam" id="PF05536">
    <property type="entry name" value="Neurochondrin"/>
    <property type="match status" value="1"/>
</dbReference>
<dbReference type="NCBIfam" id="TIGR01549">
    <property type="entry name" value="HAD-SF-IA-v1"/>
    <property type="match status" value="1"/>
</dbReference>
<dbReference type="GO" id="GO:0030425">
    <property type="term" value="C:dendrite"/>
    <property type="evidence" value="ECO:0007669"/>
    <property type="project" value="TreeGrafter"/>
</dbReference>
<evidence type="ECO:0000256" key="1">
    <source>
        <dbReference type="ARBA" id="ARBA00006927"/>
    </source>
</evidence>
<keyword evidence="3" id="KW-1185">Reference proteome</keyword>
<proteinExistence type="inferred from homology"/>
<dbReference type="InterPro" id="IPR023214">
    <property type="entry name" value="HAD_sf"/>
</dbReference>
<dbReference type="InterPro" id="IPR006439">
    <property type="entry name" value="HAD-SF_hydro_IA"/>
</dbReference>
<sequence>MAGDLCHDNYVSTIFFDLDNTLIQTRKGDTKACNKIDSGRARFVCLRRSVERVLLRFVFNIYTLCTVTMGDVWEPVQKCIQILKCAKSDTEKFAALFMVTKLIKSKDCNSTAKKALFEAIGFKFLKKLLTSTDVQDDCPPAVYKSVALSILTCFCNEPELATHPEMLTNIPVFLDIVQTSDNDDYDDNLIIISEAYTCLQCIAEQEAGQKALIEVGAITKMSEIYSHQSFQTDEALNILVKLVSRYGPAAWGNDPKPFHALVNKIALDFATDQSERKFELASILSALLYSCNKTTVLPQSSEETWPLSIYKALNDILTSKIGKNQRDPALKLAANTVDLLGIEWTLTDEENPRKFFLLLLQLCAIEVRMQLEDRSFKQAFANAELVTSCFIVLELAINYMATDQLDLEQKEKQSVYTSLKGAFNAVVSILTKVSNDKNRDKLPDNEKVFVCAMVRVLVAWIAQETTAMRDQIYALLPFIFSLANDSFHAFRARKLAEKCKSEGESMDADTNLLGQIDLLRLMLPALCHLVVEDKARDIVLSLKQEDILYEAMNFHWSIVHYKKPPIPKSERGKVKTQPEPELDPKLLEDMKDSRAAMVSLCNIFMNLTVLAPKVVENSILFNTLLKFIFNNLPELKDIPENLVLHGHLAVLGLLLLKQQANKVKKNDFSICRYIQSTIRFLWDAYTIDESNDPTALVVSMTYKEYWSEIADLWFLGMQTMSGVLTIVSWISEFAIESGWAGGITEMLTKVKIGTLPPNVKSAFEDFLCRLVDSNESVIPVLKKAGALKMCRNHRLMELGKKLFVAKKNENQQLVEVLKNEYGLSHTEAVESAATFLRNFRALPDDERYGLNEWPMLLWTNALPKNYRHIAREISTRWLNLRFKCLALTPEVEHLLETLREDYLLGLITNGPSRAQWQKVERLGLKRFFDCVLVSGDLPWEKPDHHIFLEACKLLNVEPRHCIMVGDKLETDIKGGKEAELGGTVWIPLTKEDLEETTDLPDYTIDKVTELPEVLPGSPKMKRMVETQHAC</sequence>
<gene>
    <name evidence="2" type="primary">Neurochondrin</name>
    <name evidence="2" type="ORF">EVAR_74860_1</name>
</gene>
<dbReference type="PANTHER" id="PTHR13109:SF7">
    <property type="entry name" value="NEUROCHONDRIN"/>
    <property type="match status" value="1"/>
</dbReference>